<sequence length="214" mass="24542">MNLREIVGNIKRPYLTPLIIFTILISLFFDAIMFFNSKLYDKLPIYLVIFLVFGILVSVLLYIQEKGEKIKVEKKNVNWYLTLNVIAGYSMPLFITSGYVVGATVYGTDVLNYWYGIILTLFVSWFALFLFYKNEFDSENPNKAVNVIAIIIKLSALGLIFYISIIAPSVEDEKNFIFVSILINIAVDALLVRSYFNYALYKSVKKDIENGVDD</sequence>
<gene>
    <name evidence="2" type="ORF">QU38_14330</name>
</gene>
<dbReference type="AlphaFoldDB" id="A0AA40JJT2"/>
<accession>A0AA40JJT2</accession>
<keyword evidence="1" id="KW-0472">Membrane</keyword>
<dbReference type="Proteomes" id="UP000032274">
    <property type="component" value="Unassembled WGS sequence"/>
</dbReference>
<keyword evidence="1" id="KW-1133">Transmembrane helix</keyword>
<dbReference type="EMBL" id="JXIG01000630">
    <property type="protein sequence ID" value="KIT95093.1"/>
    <property type="molecule type" value="Genomic_DNA"/>
</dbReference>
<dbReference type="Pfam" id="PF16882">
    <property type="entry name" value="DUF5079"/>
    <property type="match status" value="1"/>
</dbReference>
<feature type="transmembrane region" description="Helical" evidence="1">
    <location>
        <begin position="14"/>
        <end position="37"/>
    </location>
</feature>
<feature type="transmembrane region" description="Helical" evidence="1">
    <location>
        <begin position="144"/>
        <end position="170"/>
    </location>
</feature>
<feature type="transmembrane region" description="Helical" evidence="1">
    <location>
        <begin position="79"/>
        <end position="101"/>
    </location>
</feature>
<dbReference type="InterPro" id="IPR031690">
    <property type="entry name" value="DUF5079"/>
</dbReference>
<proteinExistence type="predicted"/>
<organism evidence="2 3">
    <name type="scientific">Staphylococcus aureus</name>
    <dbReference type="NCBI Taxonomy" id="1280"/>
    <lineage>
        <taxon>Bacteria</taxon>
        <taxon>Bacillati</taxon>
        <taxon>Bacillota</taxon>
        <taxon>Bacilli</taxon>
        <taxon>Bacillales</taxon>
        <taxon>Staphylococcaceae</taxon>
        <taxon>Staphylococcus</taxon>
    </lineage>
</organism>
<name>A0AA40JJT2_STAAU</name>
<feature type="transmembrane region" description="Helical" evidence="1">
    <location>
        <begin position="176"/>
        <end position="196"/>
    </location>
</feature>
<protein>
    <submittedName>
        <fullName evidence="2">Membrane protein</fullName>
    </submittedName>
</protein>
<evidence type="ECO:0000313" key="2">
    <source>
        <dbReference type="EMBL" id="KIT95093.1"/>
    </source>
</evidence>
<comment type="caution">
    <text evidence="2">The sequence shown here is derived from an EMBL/GenBank/DDBJ whole genome shotgun (WGS) entry which is preliminary data.</text>
</comment>
<evidence type="ECO:0000256" key="1">
    <source>
        <dbReference type="SAM" id="Phobius"/>
    </source>
</evidence>
<feature type="transmembrane region" description="Helical" evidence="1">
    <location>
        <begin position="43"/>
        <end position="63"/>
    </location>
</feature>
<evidence type="ECO:0000313" key="3">
    <source>
        <dbReference type="Proteomes" id="UP000032274"/>
    </source>
</evidence>
<dbReference type="RefSeq" id="WP_044122822.1">
    <property type="nucleotide sequence ID" value="NZ_CP038268.1"/>
</dbReference>
<reference evidence="2 3" key="1">
    <citation type="submission" date="2015-01" db="EMBL/GenBank/DDBJ databases">
        <title>Characterization of Swiss Staphylococcus aureus strains involved in food poisoning.</title>
        <authorList>
            <person name="Crovadore J."/>
            <person name="Chablais R."/>
            <person name="Tonacini J."/>
            <person name="Schnyder B."/>
            <person name="Lefort F."/>
        </authorList>
    </citation>
    <scope>NUCLEOTIDE SEQUENCE [LARGE SCALE GENOMIC DNA]</scope>
    <source>
        <strain evidence="2 3">SA-120</strain>
    </source>
</reference>
<keyword evidence="1" id="KW-0812">Transmembrane</keyword>
<feature type="transmembrane region" description="Helical" evidence="1">
    <location>
        <begin position="113"/>
        <end position="132"/>
    </location>
</feature>